<dbReference type="GO" id="GO:0005886">
    <property type="term" value="C:plasma membrane"/>
    <property type="evidence" value="ECO:0007669"/>
    <property type="project" value="TreeGrafter"/>
</dbReference>
<organism evidence="3 4">
    <name type="scientific">Penicillium canariense</name>
    <dbReference type="NCBI Taxonomy" id="189055"/>
    <lineage>
        <taxon>Eukaryota</taxon>
        <taxon>Fungi</taxon>
        <taxon>Dikarya</taxon>
        <taxon>Ascomycota</taxon>
        <taxon>Pezizomycotina</taxon>
        <taxon>Eurotiomycetes</taxon>
        <taxon>Eurotiomycetidae</taxon>
        <taxon>Eurotiales</taxon>
        <taxon>Aspergillaceae</taxon>
        <taxon>Penicillium</taxon>
    </lineage>
</organism>
<evidence type="ECO:0000256" key="1">
    <source>
        <dbReference type="SAM" id="MobiDB-lite"/>
    </source>
</evidence>
<sequence>MQRLEAVQITPAVPGTGSIPVSFRRAISNRAPKNGRIRVLDSARISQNANTANAKSPNLKARRIDGAICASTSNNNMNSVPTFNGNQDSAAAPVANHAENRHGIPSSGSPPDSARGPYIKRPSNFKRSNSKLSLRQEQGAKLWNQRWVKSRFPVLRGTLIDDITNTYLKLVEKVDTRITHNWHSRRISTHENFGSQMEIAREFEKKKEDRKCQKERLRRFPGQFQHDLERLNVPRDNVFILGDLALATTSSGWSRRLSIPRPSTVNGQRREPRDLASVICCMPYVGEPLMPAVTFKVERVEKTHDNFDGVPIFFTSDGWAEDFHLLDWMKLVFELASNPTGAAGVNAPRRLLLIDGYRFHITPEFFVTCWQQNIFCVCITRNGASYFNPFEQGVFRLIENLYAEWITDKVEGDQTELDHFKADPRDFASVIRDIMSRPVVKDQVMTGWHQTCLFRSKNEQAIRKLIDAKTTPSPGAPRTPTRARLRSKREIHVQMAEVDLLSPGPSTQERSAASPHRPLIQDAADQEDFEDLQDFISEETDSQNEEYLPSQHEDAESVGEMPVLDHSQEYFDCSLDDFQVEEIEMTEKDAEGLSQTVEPTPRQPNEPAIAEEPEPMCLDNDESTLVNNRPPEQSVTGTSEAGYRCSSSLSEMSNHTLGWKEIQTERMMKRVRDLMDATSPTSKKICQRKVIDTYRDMSKAYSALARILTDQGSAATNNLQETHFLEQAASLDESENGQGQKDPDEELSRGHPQGSTTDLEKADSDGELKRKREERRERKKRRKQERREEQKSREEDERLQEEENIKKQEMARAEEELKEIQRLRKLKRSKHEEHGNEEREKEKKRNERQKGHREDSSKARSESQSKTGSPEPSPIGDSSTKSRKTKHREKRKSKDRGRSQIRD</sequence>
<feature type="region of interest" description="Disordered" evidence="1">
    <location>
        <begin position="590"/>
        <end position="613"/>
    </location>
</feature>
<dbReference type="AlphaFoldDB" id="A0A9W9HJZ0"/>
<keyword evidence="4" id="KW-1185">Reference proteome</keyword>
<feature type="compositionally biased region" description="Basic residues" evidence="1">
    <location>
        <begin position="881"/>
        <end position="895"/>
    </location>
</feature>
<dbReference type="OrthoDB" id="4357141at2759"/>
<proteinExistence type="predicted"/>
<feature type="compositionally biased region" description="Basic and acidic residues" evidence="1">
    <location>
        <begin position="758"/>
        <end position="776"/>
    </location>
</feature>
<feature type="region of interest" description="Disordered" evidence="1">
    <location>
        <begin position="87"/>
        <end position="132"/>
    </location>
</feature>
<dbReference type="RefSeq" id="XP_056538611.1">
    <property type="nucleotide sequence ID" value="XM_056692654.1"/>
</dbReference>
<dbReference type="InterPro" id="IPR004875">
    <property type="entry name" value="DDE_SF_endonuclease_dom"/>
</dbReference>
<dbReference type="GO" id="GO:0003676">
    <property type="term" value="F:nucleic acid binding"/>
    <property type="evidence" value="ECO:0007669"/>
    <property type="project" value="InterPro"/>
</dbReference>
<dbReference type="PANTHER" id="PTHR23280">
    <property type="entry name" value="4.1 G PROTEIN"/>
    <property type="match status" value="1"/>
</dbReference>
<name>A0A9W9HJZ0_9EURO</name>
<feature type="compositionally biased region" description="Basic and acidic residues" evidence="1">
    <location>
        <begin position="830"/>
        <end position="863"/>
    </location>
</feature>
<dbReference type="GO" id="GO:0031032">
    <property type="term" value="P:actomyosin structure organization"/>
    <property type="evidence" value="ECO:0007669"/>
    <property type="project" value="TreeGrafter"/>
</dbReference>
<feature type="region of interest" description="Disordered" evidence="1">
    <location>
        <begin position="731"/>
        <end position="903"/>
    </location>
</feature>
<reference evidence="3" key="2">
    <citation type="journal article" date="2023" name="IMA Fungus">
        <title>Comparative genomic study of the Penicillium genus elucidates a diverse pangenome and 15 lateral gene transfer events.</title>
        <authorList>
            <person name="Petersen C."/>
            <person name="Sorensen T."/>
            <person name="Nielsen M.R."/>
            <person name="Sondergaard T.E."/>
            <person name="Sorensen J.L."/>
            <person name="Fitzpatrick D.A."/>
            <person name="Frisvad J.C."/>
            <person name="Nielsen K.L."/>
        </authorList>
    </citation>
    <scope>NUCLEOTIDE SEQUENCE</scope>
    <source>
        <strain evidence="3">IBT 26290</strain>
    </source>
</reference>
<evidence type="ECO:0000259" key="2">
    <source>
        <dbReference type="Pfam" id="PF03184"/>
    </source>
</evidence>
<protein>
    <recommendedName>
        <fullName evidence="2">DDE-1 domain-containing protein</fullName>
    </recommendedName>
</protein>
<dbReference type="Pfam" id="PF03184">
    <property type="entry name" value="DDE_1"/>
    <property type="match status" value="1"/>
</dbReference>
<accession>A0A9W9HJZ0</accession>
<dbReference type="GeneID" id="81431830"/>
<reference evidence="3" key="1">
    <citation type="submission" date="2022-11" db="EMBL/GenBank/DDBJ databases">
        <authorList>
            <person name="Petersen C."/>
        </authorList>
    </citation>
    <scope>NUCLEOTIDE SEQUENCE</scope>
    <source>
        <strain evidence="3">IBT 26290</strain>
    </source>
</reference>
<feature type="domain" description="DDE-1" evidence="2">
    <location>
        <begin position="275"/>
        <end position="406"/>
    </location>
</feature>
<evidence type="ECO:0000313" key="3">
    <source>
        <dbReference type="EMBL" id="KAJ5151278.1"/>
    </source>
</evidence>
<dbReference type="GO" id="GO:0005856">
    <property type="term" value="C:cytoskeleton"/>
    <property type="evidence" value="ECO:0007669"/>
    <property type="project" value="TreeGrafter"/>
</dbReference>
<dbReference type="PANTHER" id="PTHR23280:SF21">
    <property type="entry name" value="PROTEIN 4.1 HOMOLOG"/>
    <property type="match status" value="1"/>
</dbReference>
<dbReference type="EMBL" id="JAPQKN010000008">
    <property type="protein sequence ID" value="KAJ5151278.1"/>
    <property type="molecule type" value="Genomic_DNA"/>
</dbReference>
<evidence type="ECO:0000313" key="4">
    <source>
        <dbReference type="Proteomes" id="UP001149163"/>
    </source>
</evidence>
<comment type="caution">
    <text evidence="3">The sequence shown here is derived from an EMBL/GenBank/DDBJ whole genome shotgun (WGS) entry which is preliminary data.</text>
</comment>
<feature type="compositionally biased region" description="Basic and acidic residues" evidence="1">
    <location>
        <begin position="785"/>
        <end position="822"/>
    </location>
</feature>
<gene>
    <name evidence="3" type="ORF">N7482_010530</name>
</gene>
<dbReference type="Proteomes" id="UP001149163">
    <property type="component" value="Unassembled WGS sequence"/>
</dbReference>